<evidence type="ECO:0000313" key="8">
    <source>
        <dbReference type="Proteomes" id="UP000604066"/>
    </source>
</evidence>
<keyword evidence="2" id="KW-0597">Phosphoprotein</keyword>
<accession>A0ABX2R627</accession>
<evidence type="ECO:0000313" key="7">
    <source>
        <dbReference type="EMBL" id="NYE56409.1"/>
    </source>
</evidence>
<dbReference type="Proteomes" id="UP000604066">
    <property type="component" value="Unassembled WGS sequence"/>
</dbReference>
<keyword evidence="3" id="KW-0762">Sugar transport</keyword>
<evidence type="ECO:0000256" key="4">
    <source>
        <dbReference type="ARBA" id="ARBA00022679"/>
    </source>
</evidence>
<dbReference type="InterPro" id="IPR002178">
    <property type="entry name" value="PTS_EIIA_type-2_dom"/>
</dbReference>
<evidence type="ECO:0000256" key="2">
    <source>
        <dbReference type="ARBA" id="ARBA00022553"/>
    </source>
</evidence>
<dbReference type="PROSITE" id="PS51094">
    <property type="entry name" value="PTS_EIIA_TYPE_2"/>
    <property type="match status" value="1"/>
</dbReference>
<keyword evidence="4" id="KW-0808">Transferase</keyword>
<dbReference type="InterPro" id="IPR016152">
    <property type="entry name" value="PTrfase/Anion_transptr"/>
</dbReference>
<dbReference type="PANTHER" id="PTHR47738:SF2">
    <property type="entry name" value="PTS SYSTEM FRUCTOSE-LIKE EIIA COMPONENT"/>
    <property type="match status" value="1"/>
</dbReference>
<dbReference type="RefSeq" id="WP_028051323.1">
    <property type="nucleotide sequence ID" value="NZ_ATYG01000001.1"/>
</dbReference>
<feature type="domain" description="PTS EIIA type-2" evidence="6">
    <location>
        <begin position="5"/>
        <end position="150"/>
    </location>
</feature>
<keyword evidence="1" id="KW-0813">Transport</keyword>
<protein>
    <submittedName>
        <fullName evidence="7">PTS system fructose-specific IIA component</fullName>
    </submittedName>
</protein>
<evidence type="ECO:0000259" key="6">
    <source>
        <dbReference type="PROSITE" id="PS51094"/>
    </source>
</evidence>
<organism evidence="7 8">
    <name type="scientific">Carboxydothermus ferrireducens DSM 11255</name>
    <dbReference type="NCBI Taxonomy" id="1119529"/>
    <lineage>
        <taxon>Bacteria</taxon>
        <taxon>Bacillati</taxon>
        <taxon>Bacillota</taxon>
        <taxon>Clostridia</taxon>
        <taxon>Thermoanaerobacterales</taxon>
        <taxon>Thermoanaerobacteraceae</taxon>
        <taxon>Carboxydothermus</taxon>
    </lineage>
</organism>
<dbReference type="InterPro" id="IPR004715">
    <property type="entry name" value="PTS_IIA_fruc"/>
</dbReference>
<gene>
    <name evidence="7" type="ORF">HDG70_000115</name>
</gene>
<reference evidence="7 8" key="1">
    <citation type="submission" date="2020-07" db="EMBL/GenBank/DDBJ databases">
        <title>Genomic Encyclopedia of Type Strains, Phase III (KMG-III): the genomes of soil and plant-associated and newly described type strains.</title>
        <authorList>
            <person name="Whitman W."/>
        </authorList>
    </citation>
    <scope>NUCLEOTIDE SEQUENCE [LARGE SCALE GENOMIC DNA]</scope>
    <source>
        <strain evidence="7 8">DSM 11255</strain>
    </source>
</reference>
<dbReference type="Pfam" id="PF00359">
    <property type="entry name" value="PTS_EIIA_2"/>
    <property type="match status" value="1"/>
</dbReference>
<dbReference type="InterPro" id="IPR051541">
    <property type="entry name" value="PTS_SugarTrans_NitroReg"/>
</dbReference>
<evidence type="ECO:0000256" key="1">
    <source>
        <dbReference type="ARBA" id="ARBA00022448"/>
    </source>
</evidence>
<dbReference type="Gene3D" id="3.40.930.10">
    <property type="entry name" value="Mannitol-specific EII, Chain A"/>
    <property type="match status" value="1"/>
</dbReference>
<dbReference type="NCBIfam" id="TIGR00848">
    <property type="entry name" value="fruA"/>
    <property type="match status" value="1"/>
</dbReference>
<dbReference type="PANTHER" id="PTHR47738">
    <property type="entry name" value="PTS SYSTEM FRUCTOSE-LIKE EIIA COMPONENT-RELATED"/>
    <property type="match status" value="1"/>
</dbReference>
<sequence>MELQNLITNDTILIGLNVSNKEECLYKLVESLYKAGFVFDKKEYFDAILSREKSGTTGIGFGFAIPHGKSKGVQKVGLAFARLDKPVDWQSLDGKPVEAVFMIAVPEESAGNEHLKILSELARKLMDDKFRNEILSASSASQVVEILGKL</sequence>
<evidence type="ECO:0000256" key="5">
    <source>
        <dbReference type="ARBA" id="ARBA00022683"/>
    </source>
</evidence>
<proteinExistence type="predicted"/>
<dbReference type="EMBL" id="JACCBS010000001">
    <property type="protein sequence ID" value="NYE56409.1"/>
    <property type="molecule type" value="Genomic_DNA"/>
</dbReference>
<comment type="caution">
    <text evidence="7">The sequence shown here is derived from an EMBL/GenBank/DDBJ whole genome shotgun (WGS) entry which is preliminary data.</text>
</comment>
<dbReference type="CDD" id="cd00211">
    <property type="entry name" value="PTS_IIA_fru"/>
    <property type="match status" value="1"/>
</dbReference>
<name>A0ABX2R627_9THEO</name>
<dbReference type="SUPFAM" id="SSF55804">
    <property type="entry name" value="Phoshotransferase/anion transport protein"/>
    <property type="match status" value="1"/>
</dbReference>
<keyword evidence="8" id="KW-1185">Reference proteome</keyword>
<evidence type="ECO:0000256" key="3">
    <source>
        <dbReference type="ARBA" id="ARBA00022597"/>
    </source>
</evidence>
<keyword evidence="5" id="KW-0598">Phosphotransferase system</keyword>